<proteinExistence type="predicted"/>
<feature type="compositionally biased region" description="Basic and acidic residues" evidence="1">
    <location>
        <begin position="125"/>
        <end position="137"/>
    </location>
</feature>
<sequence>QARSEAESPAFRSTRTPKDSEPAIQNGESSPRRTPARNLKAIRGITKPKDNSLWKTQKALRTRRRPFPPLHGEQGIVKTNRDKSEAFADSLELQCCENQIDDEDEDHTAGRLGLSGMGTRLQHPPQKDPSSEEHRPENCNQCLLVRKEQRPTPGLGMETGARSPPPTSDGQGNSCWIQGENN</sequence>
<accession>A0AAV8VM54</accession>
<organism evidence="2 3">
    <name type="scientific">Exocentrus adspersus</name>
    <dbReference type="NCBI Taxonomy" id="1586481"/>
    <lineage>
        <taxon>Eukaryota</taxon>
        <taxon>Metazoa</taxon>
        <taxon>Ecdysozoa</taxon>
        <taxon>Arthropoda</taxon>
        <taxon>Hexapoda</taxon>
        <taxon>Insecta</taxon>
        <taxon>Pterygota</taxon>
        <taxon>Neoptera</taxon>
        <taxon>Endopterygota</taxon>
        <taxon>Coleoptera</taxon>
        <taxon>Polyphaga</taxon>
        <taxon>Cucujiformia</taxon>
        <taxon>Chrysomeloidea</taxon>
        <taxon>Cerambycidae</taxon>
        <taxon>Lamiinae</taxon>
        <taxon>Acanthocinini</taxon>
        <taxon>Exocentrus</taxon>
    </lineage>
</organism>
<protein>
    <submittedName>
        <fullName evidence="2">Uncharacterized protein</fullName>
    </submittedName>
</protein>
<dbReference type="Proteomes" id="UP001159042">
    <property type="component" value="Unassembled WGS sequence"/>
</dbReference>
<dbReference type="AlphaFoldDB" id="A0AAV8VM54"/>
<feature type="region of interest" description="Disordered" evidence="1">
    <location>
        <begin position="104"/>
        <end position="182"/>
    </location>
</feature>
<keyword evidence="3" id="KW-1185">Reference proteome</keyword>
<comment type="caution">
    <text evidence="2">The sequence shown here is derived from an EMBL/GenBank/DDBJ whole genome shotgun (WGS) entry which is preliminary data.</text>
</comment>
<gene>
    <name evidence="2" type="ORF">NQ315_008265</name>
</gene>
<feature type="region of interest" description="Disordered" evidence="1">
    <location>
        <begin position="1"/>
        <end position="81"/>
    </location>
</feature>
<evidence type="ECO:0000313" key="3">
    <source>
        <dbReference type="Proteomes" id="UP001159042"/>
    </source>
</evidence>
<evidence type="ECO:0000256" key="1">
    <source>
        <dbReference type="SAM" id="MobiDB-lite"/>
    </source>
</evidence>
<reference evidence="2 3" key="1">
    <citation type="journal article" date="2023" name="Insect Mol. Biol.">
        <title>Genome sequencing provides insights into the evolution of gene families encoding plant cell wall-degrading enzymes in longhorned beetles.</title>
        <authorList>
            <person name="Shin N.R."/>
            <person name="Okamura Y."/>
            <person name="Kirsch R."/>
            <person name="Pauchet Y."/>
        </authorList>
    </citation>
    <scope>NUCLEOTIDE SEQUENCE [LARGE SCALE GENOMIC DNA]</scope>
    <source>
        <strain evidence="2">EAD_L_NR</strain>
    </source>
</reference>
<name>A0AAV8VM54_9CUCU</name>
<evidence type="ECO:0000313" key="2">
    <source>
        <dbReference type="EMBL" id="KAJ8915378.1"/>
    </source>
</evidence>
<feature type="compositionally biased region" description="Polar residues" evidence="1">
    <location>
        <begin position="168"/>
        <end position="182"/>
    </location>
</feature>
<feature type="non-terminal residue" evidence="2">
    <location>
        <position position="1"/>
    </location>
</feature>
<dbReference type="EMBL" id="JANEYG010000054">
    <property type="protein sequence ID" value="KAJ8915378.1"/>
    <property type="molecule type" value="Genomic_DNA"/>
</dbReference>